<feature type="domain" description="Penicillin-binding protein transpeptidase" evidence="5">
    <location>
        <begin position="325"/>
        <end position="631"/>
    </location>
</feature>
<dbReference type="InterPro" id="IPR017790">
    <property type="entry name" value="Penicillin-binding_protein_2"/>
</dbReference>
<keyword evidence="2" id="KW-0378">Hydrolase</keyword>
<dbReference type="Gene3D" id="3.40.710.10">
    <property type="entry name" value="DD-peptidase/beta-lactamase superfamily"/>
    <property type="match status" value="1"/>
</dbReference>
<name>A0A0M2UYL0_9BACT</name>
<sequence>MFSFRFKTIFILFILFFVCIIVRLFQLQIVESDKYKGISKTRRIATHPLDSTRGSIFDRNGNILAIDQHTFDISVNYKNLLYCSITLMKKTIPRITGLEVHKQTKKSCRDCHANQDIWLKKLSHLLNIPQVKLLECTGQAIEKVEKLKQNMEQKYGRAIRIKEETDFYPIVSEVDWEKIIQIETKQDDFPGIRVTPRPERIYPEQTLASHILGYIGKLTADEWQAQSDKWNNFILASSSAGHETMSLLYDGYAENDMIGRTGVEAYYEDELHGLRGKRFEEITCKNTQIEKVVLERPPVPGNDLYLTIDSQIQAHAEKSLGTNSGAIIVMNPWTGEIVAMASNPRFNPNTVEKDFRKLNKHPSKPFLNRAIQGALPPGSIFKVITTTAALSSNRITTQTTFECPGYIRYKNILFRCWSEYGHGLVTAEDAIPYSCNVFFFETAKMLPGETLYSWAKKFGIGEKTGIDLPHEKAGNIPKLATTASTMNVAIGQGALLTTPLQLARVYAAIANGGTLVQPHILLKITNSQGETVRTFQSKNIQKLSVSPDIINMLRTSLQEVVSRGTAKGKGLDVYKVAGKTGTAETGRHKDNHAWFVGYAPYDNPEYCFVILVEHTPGHGGDVAGPIARELMTLLFPEIDAAS</sequence>
<dbReference type="GO" id="GO:0005886">
    <property type="term" value="C:plasma membrane"/>
    <property type="evidence" value="ECO:0007669"/>
    <property type="project" value="TreeGrafter"/>
</dbReference>
<feature type="domain" description="Penicillin-binding protein dimerisation" evidence="6">
    <location>
        <begin position="50"/>
        <end position="290"/>
    </location>
</feature>
<dbReference type="PATRIC" id="fig|380242.3.peg.760"/>
<evidence type="ECO:0000256" key="1">
    <source>
        <dbReference type="ARBA" id="ARBA00004370"/>
    </source>
</evidence>
<dbReference type="GO" id="GO:0009252">
    <property type="term" value="P:peptidoglycan biosynthetic process"/>
    <property type="evidence" value="ECO:0007669"/>
    <property type="project" value="InterPro"/>
</dbReference>
<dbReference type="EMBL" id="LAQJ01000083">
    <property type="protein sequence ID" value="KKO20675.1"/>
    <property type="molecule type" value="Genomic_DNA"/>
</dbReference>
<dbReference type="Proteomes" id="UP000034954">
    <property type="component" value="Unassembled WGS sequence"/>
</dbReference>
<keyword evidence="3" id="KW-0472">Membrane</keyword>
<dbReference type="NCBIfam" id="TIGR03423">
    <property type="entry name" value="pbp2_mrdA"/>
    <property type="match status" value="1"/>
</dbReference>
<dbReference type="InterPro" id="IPR050515">
    <property type="entry name" value="Beta-lactam/transpept"/>
</dbReference>
<dbReference type="InterPro" id="IPR005311">
    <property type="entry name" value="PBP_dimer"/>
</dbReference>
<dbReference type="Pfam" id="PF03717">
    <property type="entry name" value="PBP_dimer"/>
    <property type="match status" value="1"/>
</dbReference>
<dbReference type="InterPro" id="IPR036138">
    <property type="entry name" value="PBP_dimer_sf"/>
</dbReference>
<dbReference type="GO" id="GO:0071555">
    <property type="term" value="P:cell wall organization"/>
    <property type="evidence" value="ECO:0007669"/>
    <property type="project" value="TreeGrafter"/>
</dbReference>
<keyword evidence="8" id="KW-1185">Reference proteome</keyword>
<evidence type="ECO:0000259" key="6">
    <source>
        <dbReference type="Pfam" id="PF03717"/>
    </source>
</evidence>
<comment type="caution">
    <text evidence="7">The sequence shown here is derived from an EMBL/GenBank/DDBJ whole genome shotgun (WGS) entry which is preliminary data.</text>
</comment>
<protein>
    <submittedName>
        <fullName evidence="7">Penicillin-binding protein</fullName>
    </submittedName>
</protein>
<dbReference type="Gene3D" id="3.90.1310.10">
    <property type="entry name" value="Penicillin-binding protein 2a (Domain 2)"/>
    <property type="match status" value="1"/>
</dbReference>
<keyword evidence="2" id="KW-0645">Protease</keyword>
<dbReference type="PANTHER" id="PTHR30627">
    <property type="entry name" value="PEPTIDOGLYCAN D,D-TRANSPEPTIDASE"/>
    <property type="match status" value="1"/>
</dbReference>
<evidence type="ECO:0000259" key="5">
    <source>
        <dbReference type="Pfam" id="PF00905"/>
    </source>
</evidence>
<dbReference type="SUPFAM" id="SSF56519">
    <property type="entry name" value="Penicillin binding protein dimerisation domain"/>
    <property type="match status" value="1"/>
</dbReference>
<evidence type="ECO:0000256" key="4">
    <source>
        <dbReference type="SAM" id="Coils"/>
    </source>
</evidence>
<proteinExistence type="predicted"/>
<evidence type="ECO:0000313" key="8">
    <source>
        <dbReference type="Proteomes" id="UP000034954"/>
    </source>
</evidence>
<feature type="coiled-coil region" evidence="4">
    <location>
        <begin position="134"/>
        <end position="164"/>
    </location>
</feature>
<dbReference type="GO" id="GO:0009002">
    <property type="term" value="F:serine-type D-Ala-D-Ala carboxypeptidase activity"/>
    <property type="evidence" value="ECO:0007669"/>
    <property type="project" value="InterPro"/>
</dbReference>
<organism evidence="7 8">
    <name type="scientific">Candidatus Brocadia fulgida</name>
    <dbReference type="NCBI Taxonomy" id="380242"/>
    <lineage>
        <taxon>Bacteria</taxon>
        <taxon>Pseudomonadati</taxon>
        <taxon>Planctomycetota</taxon>
        <taxon>Candidatus Brocadiia</taxon>
        <taxon>Candidatus Brocadiales</taxon>
        <taxon>Candidatus Brocadiaceae</taxon>
        <taxon>Candidatus Brocadia</taxon>
    </lineage>
</organism>
<gene>
    <name evidence="7" type="ORF">BROFUL_00603</name>
</gene>
<keyword evidence="2" id="KW-0121">Carboxypeptidase</keyword>
<dbReference type="Pfam" id="PF00905">
    <property type="entry name" value="Transpeptidase"/>
    <property type="match status" value="1"/>
</dbReference>
<evidence type="ECO:0000313" key="7">
    <source>
        <dbReference type="EMBL" id="KKO20675.1"/>
    </source>
</evidence>
<dbReference type="GO" id="GO:0008658">
    <property type="term" value="F:penicillin binding"/>
    <property type="evidence" value="ECO:0007669"/>
    <property type="project" value="InterPro"/>
</dbReference>
<reference evidence="7 8" key="1">
    <citation type="journal article" date="2013" name="BMC Microbiol.">
        <title>Identification of the type II cytochrome c maturation pathway in anammox bacteria by comparative genomics.</title>
        <authorList>
            <person name="Ferousi C."/>
            <person name="Speth D.R."/>
            <person name="Reimann J."/>
            <person name="Op den Camp H.J."/>
            <person name="Allen J.W."/>
            <person name="Keltjens J.T."/>
            <person name="Jetten M.S."/>
        </authorList>
    </citation>
    <scope>NUCLEOTIDE SEQUENCE [LARGE SCALE GENOMIC DNA]</scope>
    <source>
        <strain evidence="7">RU1</strain>
    </source>
</reference>
<evidence type="ECO:0000256" key="2">
    <source>
        <dbReference type="ARBA" id="ARBA00022645"/>
    </source>
</evidence>
<evidence type="ECO:0000256" key="3">
    <source>
        <dbReference type="ARBA" id="ARBA00023136"/>
    </source>
</evidence>
<dbReference type="InterPro" id="IPR012338">
    <property type="entry name" value="Beta-lactam/transpept-like"/>
</dbReference>
<dbReference type="AlphaFoldDB" id="A0A0M2UYL0"/>
<keyword evidence="4" id="KW-0175">Coiled coil</keyword>
<accession>A0A0M2UYL0</accession>
<comment type="subcellular location">
    <subcellularLocation>
        <location evidence="1">Membrane</location>
    </subcellularLocation>
</comment>
<dbReference type="SUPFAM" id="SSF56601">
    <property type="entry name" value="beta-lactamase/transpeptidase-like"/>
    <property type="match status" value="1"/>
</dbReference>
<dbReference type="InterPro" id="IPR001460">
    <property type="entry name" value="PCN-bd_Tpept"/>
</dbReference>